<accession>A0ABP7XAB0</accession>
<feature type="repeat" description="TPR" evidence="3">
    <location>
        <begin position="505"/>
        <end position="538"/>
    </location>
</feature>
<feature type="transmembrane region" description="Helical" evidence="5">
    <location>
        <begin position="308"/>
        <end position="327"/>
    </location>
</feature>
<dbReference type="EMBL" id="BAABCW010000001">
    <property type="protein sequence ID" value="GAA4108405.1"/>
    <property type="molecule type" value="Genomic_DNA"/>
</dbReference>
<dbReference type="Gene3D" id="1.25.40.10">
    <property type="entry name" value="Tetratricopeptide repeat domain"/>
    <property type="match status" value="2"/>
</dbReference>
<evidence type="ECO:0000256" key="1">
    <source>
        <dbReference type="ARBA" id="ARBA00022737"/>
    </source>
</evidence>
<evidence type="ECO:0000313" key="6">
    <source>
        <dbReference type="EMBL" id="GAA4108405.1"/>
    </source>
</evidence>
<feature type="repeat" description="TPR" evidence="3">
    <location>
        <begin position="437"/>
        <end position="470"/>
    </location>
</feature>
<dbReference type="PANTHER" id="PTHR44227">
    <property type="match status" value="1"/>
</dbReference>
<evidence type="ECO:0008006" key="8">
    <source>
        <dbReference type="Google" id="ProtNLM"/>
    </source>
</evidence>
<dbReference type="InterPro" id="IPR011990">
    <property type="entry name" value="TPR-like_helical_dom_sf"/>
</dbReference>
<comment type="caution">
    <text evidence="6">The sequence shown here is derived from an EMBL/GenBank/DDBJ whole genome shotgun (WGS) entry which is preliminary data.</text>
</comment>
<keyword evidence="5" id="KW-1133">Transmembrane helix</keyword>
<dbReference type="PANTHER" id="PTHR44227:SF3">
    <property type="entry name" value="PROTEIN O-MANNOSYL-TRANSFERASE TMTC4"/>
    <property type="match status" value="1"/>
</dbReference>
<dbReference type="PROSITE" id="PS50005">
    <property type="entry name" value="TPR"/>
    <property type="match status" value="3"/>
</dbReference>
<dbReference type="SUPFAM" id="SSF48452">
    <property type="entry name" value="TPR-like"/>
    <property type="match status" value="1"/>
</dbReference>
<dbReference type="InterPro" id="IPR052346">
    <property type="entry name" value="O-mannosyl-transferase_TMTC"/>
</dbReference>
<gene>
    <name evidence="6" type="ORF">GCM10022393_04480</name>
</gene>
<dbReference type="Pfam" id="PF13181">
    <property type="entry name" value="TPR_8"/>
    <property type="match status" value="1"/>
</dbReference>
<evidence type="ECO:0000256" key="4">
    <source>
        <dbReference type="SAM" id="Coils"/>
    </source>
</evidence>
<sequence length="655" mass="75754">MLTKFTSQKLELKILIAILVVTSLVYLNHFDNPFFFDDVHTITQNESIRSLDNWISFFTNADTFSSLPANRAYRPMITFMNAIDYAIAGDLNPYYYHYHIFFWFLVLIVLVYILSKHLYRLSLPEYNWIGMTALFATAWFALHTANAETINYICARSDSFSTLCIVSSLLLYIHPFGKKWHLYIITMVIGIWTKQTGVMFVPILVIYILLFEEHSLITNYKTDTKKKIIHVVKKVAPAMIIASFLFIFNQYYLTPKTTDSTNFTVTRFEYISTQWYVIMHYLGNFILPINLSADPDIAIIKPWYDLKIISGLLIILGMLFLMVKSALKEKLRPIAFGIAWFFIALLPTTLNPLFQIANDHRMFFPFIGLFIAVPWGISLLLKETRIINKSKSQKTNIIILSALLLIGHAYGTIQRNKTWNSEDSLWLDVVVKSPKNGRGLMNYGLTHMAKGNYDTALDYFNRALEFAPNYYTLHINLAILYGATQNHSKAEEYFKSAINLNSNSPSPEYYYGRYLSKQKKYQEAEKHLKKALKNSPNHIQSKQLLANISNLLVNSEKEIKDLEEKAKNEPSLDILLNLSLKYYQNKEYQMVINTSKKLLKSHPTSSVAFNNMCAAYNQLREWELGAKACEKALEINPDYQLARNNLKWATDNIKK</sequence>
<evidence type="ECO:0000256" key="5">
    <source>
        <dbReference type="SAM" id="Phobius"/>
    </source>
</evidence>
<dbReference type="Proteomes" id="UP001500459">
    <property type="component" value="Unassembled WGS sequence"/>
</dbReference>
<reference evidence="7" key="1">
    <citation type="journal article" date="2019" name="Int. J. Syst. Evol. Microbiol.">
        <title>The Global Catalogue of Microorganisms (GCM) 10K type strain sequencing project: providing services to taxonomists for standard genome sequencing and annotation.</title>
        <authorList>
            <consortium name="The Broad Institute Genomics Platform"/>
            <consortium name="The Broad Institute Genome Sequencing Center for Infectious Disease"/>
            <person name="Wu L."/>
            <person name="Ma J."/>
        </authorList>
    </citation>
    <scope>NUCLEOTIDE SEQUENCE [LARGE SCALE GENOMIC DNA]</scope>
    <source>
        <strain evidence="7">JCM 17106</strain>
    </source>
</reference>
<organism evidence="6 7">
    <name type="scientific">Aquimarina addita</name>
    <dbReference type="NCBI Taxonomy" id="870485"/>
    <lineage>
        <taxon>Bacteria</taxon>
        <taxon>Pseudomonadati</taxon>
        <taxon>Bacteroidota</taxon>
        <taxon>Flavobacteriia</taxon>
        <taxon>Flavobacteriales</taxon>
        <taxon>Flavobacteriaceae</taxon>
        <taxon>Aquimarina</taxon>
    </lineage>
</organism>
<dbReference type="InterPro" id="IPR019734">
    <property type="entry name" value="TPR_rpt"/>
</dbReference>
<protein>
    <recommendedName>
        <fullName evidence="8">Tetratricopeptide repeat protein</fullName>
    </recommendedName>
</protein>
<feature type="transmembrane region" description="Helical" evidence="5">
    <location>
        <begin position="95"/>
        <end position="114"/>
    </location>
</feature>
<keyword evidence="1" id="KW-0677">Repeat</keyword>
<dbReference type="PROSITE" id="PS50293">
    <property type="entry name" value="TPR_REGION"/>
    <property type="match status" value="1"/>
</dbReference>
<keyword evidence="4" id="KW-0175">Coiled coil</keyword>
<feature type="repeat" description="TPR" evidence="3">
    <location>
        <begin position="471"/>
        <end position="504"/>
    </location>
</feature>
<dbReference type="Pfam" id="PF13424">
    <property type="entry name" value="TPR_12"/>
    <property type="match status" value="1"/>
</dbReference>
<dbReference type="RefSeq" id="WP_344924346.1">
    <property type="nucleotide sequence ID" value="NZ_BAABCW010000001.1"/>
</dbReference>
<feature type="coiled-coil region" evidence="4">
    <location>
        <begin position="514"/>
        <end position="565"/>
    </location>
</feature>
<keyword evidence="7" id="KW-1185">Reference proteome</keyword>
<feature type="transmembrane region" description="Helical" evidence="5">
    <location>
        <begin position="180"/>
        <end position="210"/>
    </location>
</feature>
<evidence type="ECO:0000313" key="7">
    <source>
        <dbReference type="Proteomes" id="UP001500459"/>
    </source>
</evidence>
<feature type="transmembrane region" description="Helical" evidence="5">
    <location>
        <begin position="362"/>
        <end position="381"/>
    </location>
</feature>
<name>A0ABP7XAB0_9FLAO</name>
<dbReference type="SMART" id="SM00028">
    <property type="entry name" value="TPR"/>
    <property type="match status" value="5"/>
</dbReference>
<feature type="transmembrane region" description="Helical" evidence="5">
    <location>
        <begin position="126"/>
        <end position="142"/>
    </location>
</feature>
<keyword evidence="5" id="KW-0812">Transmembrane</keyword>
<keyword evidence="5" id="KW-0472">Membrane</keyword>
<feature type="transmembrane region" description="Helical" evidence="5">
    <location>
        <begin position="393"/>
        <end position="411"/>
    </location>
</feature>
<keyword evidence="2 3" id="KW-0802">TPR repeat</keyword>
<feature type="transmembrane region" description="Helical" evidence="5">
    <location>
        <begin position="231"/>
        <end position="253"/>
    </location>
</feature>
<evidence type="ECO:0000256" key="2">
    <source>
        <dbReference type="ARBA" id="ARBA00022803"/>
    </source>
</evidence>
<proteinExistence type="predicted"/>
<evidence type="ECO:0000256" key="3">
    <source>
        <dbReference type="PROSITE-ProRule" id="PRU00339"/>
    </source>
</evidence>
<feature type="transmembrane region" description="Helical" evidence="5">
    <location>
        <begin position="12"/>
        <end position="30"/>
    </location>
</feature>
<feature type="transmembrane region" description="Helical" evidence="5">
    <location>
        <begin position="334"/>
        <end position="356"/>
    </location>
</feature>